<feature type="transmembrane region" description="Helical" evidence="7">
    <location>
        <begin position="229"/>
        <end position="247"/>
    </location>
</feature>
<feature type="compositionally biased region" description="Low complexity" evidence="8">
    <location>
        <begin position="323"/>
        <end position="338"/>
    </location>
</feature>
<keyword evidence="5 7" id="KW-1133">Transmembrane helix</keyword>
<keyword evidence="6 7" id="KW-0472">Membrane</keyword>
<dbReference type="PROSITE" id="PS01311">
    <property type="entry name" value="LGT"/>
    <property type="match status" value="1"/>
</dbReference>
<dbReference type="NCBIfam" id="TIGR00544">
    <property type="entry name" value="lgt"/>
    <property type="match status" value="1"/>
</dbReference>
<evidence type="ECO:0000256" key="2">
    <source>
        <dbReference type="ARBA" id="ARBA00022475"/>
    </source>
</evidence>
<name>A0ABS2L524_9MICO</name>
<evidence type="ECO:0000256" key="3">
    <source>
        <dbReference type="ARBA" id="ARBA00022679"/>
    </source>
</evidence>
<feature type="transmembrane region" description="Helical" evidence="7">
    <location>
        <begin position="259"/>
        <end position="281"/>
    </location>
</feature>
<feature type="transmembrane region" description="Helical" evidence="7">
    <location>
        <begin position="104"/>
        <end position="128"/>
    </location>
</feature>
<sequence length="359" mass="38892">MFVPQSIPSPTINSLNITGWLQTLGINLPVTIDIKFYAICILIGIVAATILTSRRLTKRGAEPGIVLDIILWAVPLGIIGARLFHVFTHPGDYFYDGANPWEVFAIWNGGIAIFGGLIGGAVGALIGCRISGIRFWTFADALAPGLLLAQAFGRFGNYFNHELFGNPTDGWWGLEIPATFPWNGQPNPAIPVGLAPGTLFQPTFLYEVIWNLIGVAFLLFIGKKLALQWGKLFGIYLIWYGVGRSVWETIRVDPSEIFFGVRVNVWAAWLAILIGIVIIVVQTKRHPGLERTPYSSGIAWSPAGAEVDSSERYTDEELRGDGAAEAAAGENSADSDAGTPTENDFEPSATSATRTKPTA</sequence>
<evidence type="ECO:0000256" key="1">
    <source>
        <dbReference type="ARBA" id="ARBA00007150"/>
    </source>
</evidence>
<comment type="function">
    <text evidence="7">Catalyzes the transfer of the diacylglyceryl group from phosphatidylglycerol to the sulfhydryl group of the N-terminal cysteine of a prolipoprotein, the first step in the formation of mature lipoproteins.</text>
</comment>
<keyword evidence="2 7" id="KW-1003">Cell membrane</keyword>
<comment type="subcellular location">
    <subcellularLocation>
        <location evidence="7">Cell membrane</location>
        <topology evidence="7">Multi-pass membrane protein</topology>
    </subcellularLocation>
</comment>
<keyword evidence="3 7" id="KW-0808">Transferase</keyword>
<evidence type="ECO:0000313" key="9">
    <source>
        <dbReference type="EMBL" id="MBM7472196.1"/>
    </source>
</evidence>
<dbReference type="PANTHER" id="PTHR30589:SF0">
    <property type="entry name" value="PHOSPHATIDYLGLYCEROL--PROLIPOPROTEIN DIACYLGLYCERYL TRANSFERASE"/>
    <property type="match status" value="1"/>
</dbReference>
<protein>
    <recommendedName>
        <fullName evidence="7">Phosphatidylglycerol--prolipoprotein diacylglyceryl transferase</fullName>
        <ecNumber evidence="7">2.5.1.145</ecNumber>
    </recommendedName>
</protein>
<comment type="caution">
    <text evidence="9">The sequence shown here is derived from an EMBL/GenBank/DDBJ whole genome shotgun (WGS) entry which is preliminary data.</text>
</comment>
<dbReference type="GO" id="GO:0016740">
    <property type="term" value="F:transferase activity"/>
    <property type="evidence" value="ECO:0007669"/>
    <property type="project" value="UniProtKB-KW"/>
</dbReference>
<keyword evidence="4 7" id="KW-0812">Transmembrane</keyword>
<feature type="transmembrane region" description="Helical" evidence="7">
    <location>
        <begin position="204"/>
        <end position="222"/>
    </location>
</feature>
<gene>
    <name evidence="7" type="primary">lgt</name>
    <name evidence="9" type="ORF">JOE66_001830</name>
</gene>
<dbReference type="HAMAP" id="MF_01147">
    <property type="entry name" value="Lgt"/>
    <property type="match status" value="1"/>
</dbReference>
<evidence type="ECO:0000256" key="6">
    <source>
        <dbReference type="ARBA" id="ARBA00023136"/>
    </source>
</evidence>
<dbReference type="EC" id="2.5.1.145" evidence="7"/>
<evidence type="ECO:0000256" key="5">
    <source>
        <dbReference type="ARBA" id="ARBA00022989"/>
    </source>
</evidence>
<feature type="compositionally biased region" description="Basic and acidic residues" evidence="8">
    <location>
        <begin position="309"/>
        <end position="322"/>
    </location>
</feature>
<keyword evidence="10" id="KW-1185">Reference proteome</keyword>
<feature type="binding site" evidence="7">
    <location>
        <position position="154"/>
    </location>
    <ligand>
        <name>a 1,2-diacyl-sn-glycero-3-phospho-(1'-sn-glycerol)</name>
        <dbReference type="ChEBI" id="CHEBI:64716"/>
    </ligand>
</feature>
<feature type="transmembrane region" description="Helical" evidence="7">
    <location>
        <begin position="34"/>
        <end position="53"/>
    </location>
</feature>
<organism evidence="9 10">
    <name type="scientific">Subtercola frigoramans</name>
    <dbReference type="NCBI Taxonomy" id="120298"/>
    <lineage>
        <taxon>Bacteria</taxon>
        <taxon>Bacillati</taxon>
        <taxon>Actinomycetota</taxon>
        <taxon>Actinomycetes</taxon>
        <taxon>Micrococcales</taxon>
        <taxon>Microbacteriaceae</taxon>
        <taxon>Subtercola</taxon>
    </lineage>
</organism>
<accession>A0ABS2L524</accession>
<proteinExistence type="inferred from homology"/>
<evidence type="ECO:0000256" key="7">
    <source>
        <dbReference type="HAMAP-Rule" id="MF_01147"/>
    </source>
</evidence>
<feature type="transmembrane region" description="Helical" evidence="7">
    <location>
        <begin position="135"/>
        <end position="153"/>
    </location>
</feature>
<dbReference type="PANTHER" id="PTHR30589">
    <property type="entry name" value="PROLIPOPROTEIN DIACYLGLYCERYL TRANSFERASE"/>
    <property type="match status" value="1"/>
</dbReference>
<dbReference type="RefSeq" id="WP_372435485.1">
    <property type="nucleotide sequence ID" value="NZ_BAAAHT010000013.1"/>
</dbReference>
<dbReference type="EMBL" id="JAFBBU010000001">
    <property type="protein sequence ID" value="MBM7472196.1"/>
    <property type="molecule type" value="Genomic_DNA"/>
</dbReference>
<feature type="region of interest" description="Disordered" evidence="8">
    <location>
        <begin position="305"/>
        <end position="359"/>
    </location>
</feature>
<dbReference type="Proteomes" id="UP000776164">
    <property type="component" value="Unassembled WGS sequence"/>
</dbReference>
<dbReference type="Pfam" id="PF01790">
    <property type="entry name" value="LGT"/>
    <property type="match status" value="1"/>
</dbReference>
<comment type="similarity">
    <text evidence="1 7">Belongs to the Lgt family.</text>
</comment>
<dbReference type="InterPro" id="IPR001640">
    <property type="entry name" value="Lgt"/>
</dbReference>
<comment type="pathway">
    <text evidence="7">Protein modification; lipoprotein biosynthesis (diacylglyceryl transfer).</text>
</comment>
<feature type="compositionally biased region" description="Polar residues" evidence="8">
    <location>
        <begin position="348"/>
        <end position="359"/>
    </location>
</feature>
<reference evidence="9 10" key="1">
    <citation type="submission" date="2021-01" db="EMBL/GenBank/DDBJ databases">
        <title>Sequencing the genomes of 1000 actinobacteria strains.</title>
        <authorList>
            <person name="Klenk H.-P."/>
        </authorList>
    </citation>
    <scope>NUCLEOTIDE SEQUENCE [LARGE SCALE GENOMIC DNA]</scope>
    <source>
        <strain evidence="9 10">DSM 13057</strain>
    </source>
</reference>
<comment type="catalytic activity">
    <reaction evidence="7">
        <text>L-cysteinyl-[prolipoprotein] + a 1,2-diacyl-sn-glycero-3-phospho-(1'-sn-glycerol) = an S-1,2-diacyl-sn-glyceryl-L-cysteinyl-[prolipoprotein] + sn-glycerol 1-phosphate + H(+)</text>
        <dbReference type="Rhea" id="RHEA:56712"/>
        <dbReference type="Rhea" id="RHEA-COMP:14679"/>
        <dbReference type="Rhea" id="RHEA-COMP:14680"/>
        <dbReference type="ChEBI" id="CHEBI:15378"/>
        <dbReference type="ChEBI" id="CHEBI:29950"/>
        <dbReference type="ChEBI" id="CHEBI:57685"/>
        <dbReference type="ChEBI" id="CHEBI:64716"/>
        <dbReference type="ChEBI" id="CHEBI:140658"/>
        <dbReference type="EC" id="2.5.1.145"/>
    </reaction>
</comment>
<feature type="transmembrane region" description="Helical" evidence="7">
    <location>
        <begin position="65"/>
        <end position="84"/>
    </location>
</feature>
<evidence type="ECO:0000256" key="8">
    <source>
        <dbReference type="SAM" id="MobiDB-lite"/>
    </source>
</evidence>
<evidence type="ECO:0000313" key="10">
    <source>
        <dbReference type="Proteomes" id="UP000776164"/>
    </source>
</evidence>
<evidence type="ECO:0000256" key="4">
    <source>
        <dbReference type="ARBA" id="ARBA00022692"/>
    </source>
</evidence>